<name>A0A6L2LSF5_TANCI</name>
<gene>
    <name evidence="2" type="ORF">Tci_036158</name>
</gene>
<reference evidence="2" key="1">
    <citation type="journal article" date="2019" name="Sci. Rep.">
        <title>Draft genome of Tanacetum cinerariifolium, the natural source of mosquito coil.</title>
        <authorList>
            <person name="Yamashiro T."/>
            <person name="Shiraishi A."/>
            <person name="Satake H."/>
            <person name="Nakayama K."/>
        </authorList>
    </citation>
    <scope>NUCLEOTIDE SEQUENCE</scope>
</reference>
<organism evidence="2">
    <name type="scientific">Tanacetum cinerariifolium</name>
    <name type="common">Dalmatian daisy</name>
    <name type="synonym">Chrysanthemum cinerariifolium</name>
    <dbReference type="NCBI Taxonomy" id="118510"/>
    <lineage>
        <taxon>Eukaryota</taxon>
        <taxon>Viridiplantae</taxon>
        <taxon>Streptophyta</taxon>
        <taxon>Embryophyta</taxon>
        <taxon>Tracheophyta</taxon>
        <taxon>Spermatophyta</taxon>
        <taxon>Magnoliopsida</taxon>
        <taxon>eudicotyledons</taxon>
        <taxon>Gunneridae</taxon>
        <taxon>Pentapetalae</taxon>
        <taxon>asterids</taxon>
        <taxon>campanulids</taxon>
        <taxon>Asterales</taxon>
        <taxon>Asteraceae</taxon>
        <taxon>Asteroideae</taxon>
        <taxon>Anthemideae</taxon>
        <taxon>Anthemidinae</taxon>
        <taxon>Tanacetum</taxon>
    </lineage>
</organism>
<comment type="caution">
    <text evidence="2">The sequence shown here is derived from an EMBL/GenBank/DDBJ whole genome shotgun (WGS) entry which is preliminary data.</text>
</comment>
<feature type="region of interest" description="Disordered" evidence="1">
    <location>
        <begin position="138"/>
        <end position="163"/>
    </location>
</feature>
<evidence type="ECO:0000256" key="1">
    <source>
        <dbReference type="SAM" id="MobiDB-lite"/>
    </source>
</evidence>
<proteinExistence type="predicted"/>
<protein>
    <submittedName>
        <fullName evidence="2">Uncharacterized protein</fullName>
    </submittedName>
</protein>
<sequence>MWFLRCEHSLAGSTKEREMNSGVLILGGKVCFTGEALELLIGLAGIELREYFECHGLKGEEVTDQNIGNLYEYAGRIPLRLLKGNKQAGSVTGTSSKAVGLMKMWRGDADYFSFIIHTITANTSSSLPKIKYTPSLPEDSNINSKTAGRKQSEDDSIVWIPAP</sequence>
<evidence type="ECO:0000313" key="2">
    <source>
        <dbReference type="EMBL" id="GEU64180.1"/>
    </source>
</evidence>
<dbReference type="AlphaFoldDB" id="A0A6L2LSF5"/>
<dbReference type="EMBL" id="BKCJ010004977">
    <property type="protein sequence ID" value="GEU64180.1"/>
    <property type="molecule type" value="Genomic_DNA"/>
</dbReference>
<accession>A0A6L2LSF5</accession>